<evidence type="ECO:0000313" key="2">
    <source>
        <dbReference type="EMBL" id="KAJ7952031.1"/>
    </source>
</evidence>
<sequence length="327" mass="36885">MKAITGSGCRQHHDHKVPSFSNPLGVPLSRISNFPHQQQPWLLLPFKHLKGLKLSGNGLSQSNCGAVNAVYGRQESYELSWDDQPFEILPNGKKAYMDEQDVVTFLDPPKELTPLDSASYNPASYLWKKIEDIPEERRHRLLHSLKPRLVSRAWEVAGTRYGDPKLAKQIASKLLSNEDDVMLEFYNFRISGGPVPIAWMNLNKKAIFSCKEEKAYGRLIGGSVLAAFANSITPLYFMVTQLKEVMSTEQTCDLAYEFGDGLFDIHDLPQGFPRPVKHPYPFNDQVVIYVRYLGPGVSVGQAWQEGMALEQVPRKLCGEIFNGERLC</sequence>
<dbReference type="EMBL" id="JARAOO010000011">
    <property type="protein sequence ID" value="KAJ7952031.1"/>
    <property type="molecule type" value="Genomic_DNA"/>
</dbReference>
<protein>
    <submittedName>
        <fullName evidence="2">WD repeat-containing protein 49 isoform 1</fullName>
    </submittedName>
</protein>
<keyword evidence="3" id="KW-1185">Reference proteome</keyword>
<evidence type="ECO:0000313" key="3">
    <source>
        <dbReference type="Proteomes" id="UP001163823"/>
    </source>
</evidence>
<proteinExistence type="predicted"/>
<gene>
    <name evidence="2" type="ORF">O6P43_027989</name>
</gene>
<dbReference type="Proteomes" id="UP001163823">
    <property type="component" value="Chromosome 11"/>
</dbReference>
<dbReference type="KEGG" id="qsa:O6P43_027989"/>
<feature type="region of interest" description="Disordered" evidence="1">
    <location>
        <begin position="1"/>
        <end position="20"/>
    </location>
</feature>
<comment type="caution">
    <text evidence="2">The sequence shown here is derived from an EMBL/GenBank/DDBJ whole genome shotgun (WGS) entry which is preliminary data.</text>
</comment>
<reference evidence="2" key="1">
    <citation type="journal article" date="2023" name="Science">
        <title>Elucidation of the pathway for biosynthesis of saponin adjuvants from the soapbark tree.</title>
        <authorList>
            <person name="Reed J."/>
            <person name="Orme A."/>
            <person name="El-Demerdash A."/>
            <person name="Owen C."/>
            <person name="Martin L.B.B."/>
            <person name="Misra R.C."/>
            <person name="Kikuchi S."/>
            <person name="Rejzek M."/>
            <person name="Martin A.C."/>
            <person name="Harkess A."/>
            <person name="Leebens-Mack J."/>
            <person name="Louveau T."/>
            <person name="Stephenson M.J."/>
            <person name="Osbourn A."/>
        </authorList>
    </citation>
    <scope>NUCLEOTIDE SEQUENCE</scope>
    <source>
        <strain evidence="2">S10</strain>
    </source>
</reference>
<dbReference type="PANTHER" id="PTHR37201:SF1">
    <property type="entry name" value="WD REPEAT PROTEIN"/>
    <property type="match status" value="1"/>
</dbReference>
<dbReference type="AlphaFoldDB" id="A0AAD7PDV7"/>
<name>A0AAD7PDV7_QUISA</name>
<evidence type="ECO:0000256" key="1">
    <source>
        <dbReference type="SAM" id="MobiDB-lite"/>
    </source>
</evidence>
<accession>A0AAD7PDV7</accession>
<dbReference type="PANTHER" id="PTHR37201">
    <property type="entry name" value="WD REPEAT PROTEIN"/>
    <property type="match status" value="1"/>
</dbReference>
<organism evidence="2 3">
    <name type="scientific">Quillaja saponaria</name>
    <name type="common">Soap bark tree</name>
    <dbReference type="NCBI Taxonomy" id="32244"/>
    <lineage>
        <taxon>Eukaryota</taxon>
        <taxon>Viridiplantae</taxon>
        <taxon>Streptophyta</taxon>
        <taxon>Embryophyta</taxon>
        <taxon>Tracheophyta</taxon>
        <taxon>Spermatophyta</taxon>
        <taxon>Magnoliopsida</taxon>
        <taxon>eudicotyledons</taxon>
        <taxon>Gunneridae</taxon>
        <taxon>Pentapetalae</taxon>
        <taxon>rosids</taxon>
        <taxon>fabids</taxon>
        <taxon>Fabales</taxon>
        <taxon>Quillajaceae</taxon>
        <taxon>Quillaja</taxon>
    </lineage>
</organism>